<dbReference type="InterPro" id="IPR001628">
    <property type="entry name" value="Znf_hrmn_rcpt"/>
</dbReference>
<evidence type="ECO:0000256" key="8">
    <source>
        <dbReference type="ARBA" id="ARBA00023242"/>
    </source>
</evidence>
<evidence type="ECO:0000256" key="7">
    <source>
        <dbReference type="ARBA" id="ARBA00023170"/>
    </source>
</evidence>
<accession>A0ABD3WKC5</accession>
<dbReference type="GO" id="GO:0008270">
    <property type="term" value="F:zinc ion binding"/>
    <property type="evidence" value="ECO:0007669"/>
    <property type="project" value="UniProtKB-KW"/>
</dbReference>
<dbReference type="SUPFAM" id="SSF57716">
    <property type="entry name" value="Glucocorticoid receptor-like (DNA-binding domain)"/>
    <property type="match status" value="2"/>
</dbReference>
<keyword evidence="6" id="KW-0804">Transcription</keyword>
<evidence type="ECO:0000256" key="1">
    <source>
        <dbReference type="ARBA" id="ARBA00022723"/>
    </source>
</evidence>
<evidence type="ECO:0000259" key="10">
    <source>
        <dbReference type="PROSITE" id="PS51030"/>
    </source>
</evidence>
<name>A0ABD3WKC5_SINWO</name>
<dbReference type="SMART" id="SM00399">
    <property type="entry name" value="ZnF_C4"/>
    <property type="match status" value="1"/>
</dbReference>
<sequence>MATKRNKSPHEIRVPKKLYLSQIRLEKQNADWKVGGVMAFDTDQAQNFPDTPDIDSRHPSTLPNGLIWKRRKPDSQTRNSDDSLTKFMGTDSNASASEIDYIPLDFDASANLEFDSSAMYISKSLLKNKDAWTVEEDGNSLGPQFQGTIMDLAKSTNTPPHQSLSNETDQQFTFADSDFFSKSHDQSIDREESKIDDEPVHNEVPSSSLKNDRRQPLPDEVKMDTNKNNQLVDSSGDIKPDLWHLKKMEEHPMVDSSQDLVQKRSRLVGKHKKLLGVDCQVCGDAAAGYYCGAFVCEACKVNFEEIFNLFTLNNLLHWSEGDHSAKESRVSDIPCSVCGSASSGFHFGALTCEGCKGFFRRMAKEREPERYQCVKKGSCEINTMTRNICKSCRYRKCLEVGMSIEGSRIGRQPNSVKHAISLVAKKIEKTDGKDSGCVMNESLFDGVVIKTEPGLYSQEDRACAFSEKNSSAFIGKETLKERSTYVPCDMKSVSDPVYRHDSLGSMSNMSTSKSTPVVTSVAEPVTSHIPENVCEMDCEENKTWNLIDSIIDAGKHLQLLNYRIFKDKDVKCIQSCKPDELADMCSELFMGSEENRRKMMSQKMYTPEDAWAYIMKNFEQHSFCIIKFAKKLPGWLKKI</sequence>
<feature type="compositionally biased region" description="Basic and acidic residues" evidence="9">
    <location>
        <begin position="73"/>
        <end position="84"/>
    </location>
</feature>
<dbReference type="AlphaFoldDB" id="A0ABD3WKC5"/>
<keyword evidence="2" id="KW-0863">Zinc-finger</keyword>
<organism evidence="11 12">
    <name type="scientific">Sinanodonta woodiana</name>
    <name type="common">Chinese pond mussel</name>
    <name type="synonym">Anodonta woodiana</name>
    <dbReference type="NCBI Taxonomy" id="1069815"/>
    <lineage>
        <taxon>Eukaryota</taxon>
        <taxon>Metazoa</taxon>
        <taxon>Spiralia</taxon>
        <taxon>Lophotrochozoa</taxon>
        <taxon>Mollusca</taxon>
        <taxon>Bivalvia</taxon>
        <taxon>Autobranchia</taxon>
        <taxon>Heteroconchia</taxon>
        <taxon>Palaeoheterodonta</taxon>
        <taxon>Unionida</taxon>
        <taxon>Unionoidea</taxon>
        <taxon>Unionidae</taxon>
        <taxon>Unioninae</taxon>
        <taxon>Sinanodonta</taxon>
    </lineage>
</organism>
<keyword evidence="4" id="KW-0805">Transcription regulation</keyword>
<feature type="region of interest" description="Disordered" evidence="9">
    <location>
        <begin position="47"/>
        <end position="90"/>
    </location>
</feature>
<keyword evidence="3" id="KW-0862">Zinc</keyword>
<dbReference type="PROSITE" id="PS51030">
    <property type="entry name" value="NUCLEAR_REC_DBD_2"/>
    <property type="match status" value="1"/>
</dbReference>
<keyword evidence="12" id="KW-1185">Reference proteome</keyword>
<feature type="compositionally biased region" description="Basic and acidic residues" evidence="9">
    <location>
        <begin position="183"/>
        <end position="201"/>
    </location>
</feature>
<protein>
    <recommendedName>
        <fullName evidence="10">Nuclear receptor domain-containing protein</fullName>
    </recommendedName>
</protein>
<keyword evidence="8" id="KW-0539">Nucleus</keyword>
<keyword evidence="7" id="KW-0675">Receptor</keyword>
<dbReference type="InterPro" id="IPR013088">
    <property type="entry name" value="Znf_NHR/GATA"/>
</dbReference>
<proteinExistence type="predicted"/>
<reference evidence="11 12" key="1">
    <citation type="submission" date="2024-11" db="EMBL/GenBank/DDBJ databases">
        <title>Chromosome-level genome assembly of the freshwater bivalve Anodonta woodiana.</title>
        <authorList>
            <person name="Chen X."/>
        </authorList>
    </citation>
    <scope>NUCLEOTIDE SEQUENCE [LARGE SCALE GENOMIC DNA]</scope>
    <source>
        <strain evidence="11">MN2024</strain>
        <tissue evidence="11">Gills</tissue>
    </source>
</reference>
<comment type="caution">
    <text evidence="11">The sequence shown here is derived from an EMBL/GenBank/DDBJ whole genome shotgun (WGS) entry which is preliminary data.</text>
</comment>
<keyword evidence="5" id="KW-0238">DNA-binding</keyword>
<gene>
    <name evidence="11" type="ORF">ACJMK2_037326</name>
</gene>
<dbReference type="EMBL" id="JBJQND010000006">
    <property type="protein sequence ID" value="KAL3874287.1"/>
    <property type="molecule type" value="Genomic_DNA"/>
</dbReference>
<dbReference type="InterPro" id="IPR050234">
    <property type="entry name" value="Nuclear_hormone_rcpt_NR1"/>
</dbReference>
<evidence type="ECO:0000256" key="5">
    <source>
        <dbReference type="ARBA" id="ARBA00023125"/>
    </source>
</evidence>
<evidence type="ECO:0000256" key="4">
    <source>
        <dbReference type="ARBA" id="ARBA00023015"/>
    </source>
</evidence>
<keyword evidence="1" id="KW-0479">Metal-binding</keyword>
<dbReference type="PANTHER" id="PTHR24082:SF473">
    <property type="entry name" value="ECDYSONE-INDUCED PROTEIN 75B, ISOFORM B"/>
    <property type="match status" value="1"/>
</dbReference>
<dbReference type="GO" id="GO:0003677">
    <property type="term" value="F:DNA binding"/>
    <property type="evidence" value="ECO:0007669"/>
    <property type="project" value="UniProtKB-KW"/>
</dbReference>
<feature type="region of interest" description="Disordered" evidence="9">
    <location>
        <begin position="183"/>
        <end position="234"/>
    </location>
</feature>
<dbReference type="CDD" id="cd07179">
    <property type="entry name" value="2DBD_NR_DBD2"/>
    <property type="match status" value="1"/>
</dbReference>
<feature type="domain" description="Nuclear receptor" evidence="10">
    <location>
        <begin position="332"/>
        <end position="409"/>
    </location>
</feature>
<evidence type="ECO:0000256" key="6">
    <source>
        <dbReference type="ARBA" id="ARBA00023163"/>
    </source>
</evidence>
<dbReference type="PRINTS" id="PR00047">
    <property type="entry name" value="STROIDFINGER"/>
</dbReference>
<feature type="compositionally biased region" description="Basic and acidic residues" evidence="9">
    <location>
        <begin position="210"/>
        <end position="225"/>
    </location>
</feature>
<dbReference type="PROSITE" id="PS00031">
    <property type="entry name" value="NUCLEAR_REC_DBD_1"/>
    <property type="match status" value="1"/>
</dbReference>
<evidence type="ECO:0000256" key="2">
    <source>
        <dbReference type="ARBA" id="ARBA00022771"/>
    </source>
</evidence>
<dbReference type="Gene3D" id="3.30.50.10">
    <property type="entry name" value="Erythroid Transcription Factor GATA-1, subunit A"/>
    <property type="match status" value="2"/>
</dbReference>
<dbReference type="Pfam" id="PF00105">
    <property type="entry name" value="zf-C4"/>
    <property type="match status" value="2"/>
</dbReference>
<evidence type="ECO:0000313" key="12">
    <source>
        <dbReference type="Proteomes" id="UP001634394"/>
    </source>
</evidence>
<evidence type="ECO:0000256" key="9">
    <source>
        <dbReference type="SAM" id="MobiDB-lite"/>
    </source>
</evidence>
<evidence type="ECO:0000256" key="3">
    <source>
        <dbReference type="ARBA" id="ARBA00022833"/>
    </source>
</evidence>
<dbReference type="PANTHER" id="PTHR24082">
    <property type="entry name" value="NUCLEAR HORMONE RECEPTOR"/>
    <property type="match status" value="1"/>
</dbReference>
<evidence type="ECO:0000313" key="11">
    <source>
        <dbReference type="EMBL" id="KAL3874287.1"/>
    </source>
</evidence>
<dbReference type="Proteomes" id="UP001634394">
    <property type="component" value="Unassembled WGS sequence"/>
</dbReference>